<feature type="compositionally biased region" description="Polar residues" evidence="1">
    <location>
        <begin position="217"/>
        <end position="229"/>
    </location>
</feature>
<accession>A0AAW6T611</accession>
<dbReference type="EMBL" id="JASATX010000001">
    <property type="protein sequence ID" value="MDI2097789.1"/>
    <property type="molecule type" value="Genomic_DNA"/>
</dbReference>
<comment type="caution">
    <text evidence="2">The sequence shown here is derived from an EMBL/GenBank/DDBJ whole genome shotgun (WGS) entry which is preliminary data.</text>
</comment>
<dbReference type="Proteomes" id="UP001321506">
    <property type="component" value="Unassembled WGS sequence"/>
</dbReference>
<dbReference type="RefSeq" id="WP_281487569.1">
    <property type="nucleotide sequence ID" value="NZ_JASATX010000001.1"/>
</dbReference>
<gene>
    <name evidence="2" type="ORF">QF206_02245</name>
</gene>
<organism evidence="2 3">
    <name type="scientific">Ruicaihuangia caeni</name>
    <dbReference type="NCBI Taxonomy" id="3042517"/>
    <lineage>
        <taxon>Bacteria</taxon>
        <taxon>Bacillati</taxon>
        <taxon>Actinomycetota</taxon>
        <taxon>Actinomycetes</taxon>
        <taxon>Micrococcales</taxon>
        <taxon>Microbacteriaceae</taxon>
        <taxon>Ruicaihuangia</taxon>
    </lineage>
</organism>
<evidence type="ECO:0000313" key="3">
    <source>
        <dbReference type="Proteomes" id="UP001321506"/>
    </source>
</evidence>
<proteinExistence type="predicted"/>
<dbReference type="AlphaFoldDB" id="A0AAW6T611"/>
<evidence type="ECO:0000256" key="1">
    <source>
        <dbReference type="SAM" id="MobiDB-lite"/>
    </source>
</evidence>
<keyword evidence="3" id="KW-1185">Reference proteome</keyword>
<feature type="region of interest" description="Disordered" evidence="1">
    <location>
        <begin position="217"/>
        <end position="238"/>
    </location>
</feature>
<name>A0AAW6T611_9MICO</name>
<reference evidence="2 3" key="1">
    <citation type="submission" date="2023-04" db="EMBL/GenBank/DDBJ databases">
        <title>Klugiella caeni sp. nov. isolated from the sludge of biochemical tank.</title>
        <authorList>
            <person name="Geng K."/>
        </authorList>
    </citation>
    <scope>NUCLEOTIDE SEQUENCE [LARGE SCALE GENOMIC DNA]</scope>
    <source>
        <strain evidence="2 3">YN-L-19</strain>
    </source>
</reference>
<evidence type="ECO:0000313" key="2">
    <source>
        <dbReference type="EMBL" id="MDI2097789.1"/>
    </source>
</evidence>
<protein>
    <submittedName>
        <fullName evidence="2">Uncharacterized protein</fullName>
    </submittedName>
</protein>
<sequence length="238" mass="25803">MNPTTMSPLMPILSAGRHRNPRRGACFMEFASYLAGERWSDHPKCTHAGLANLARMVNDCTSDAARNELAPMIPSVIGLTTDDVRLDMLLALEASAAALPVAFEERQRSLAVGALVLEATLDAQGGMPDDMRGRLHAAFSSAPAAERWARGFLGRYLRKLPREMSARHCRCLVQSAVDGIALACVDDNDARLRRLLKRGIELAHQFVDTERVAEQTASAATAPSGTVSRTADREYASA</sequence>